<keyword evidence="3" id="KW-0805">Transcription regulation</keyword>
<keyword evidence="7 9" id="KW-0539">Nucleus</keyword>
<feature type="domain" description="Homeobox" evidence="11">
    <location>
        <begin position="6"/>
        <end position="71"/>
    </location>
</feature>
<dbReference type="EMBL" id="KU962995">
    <property type="protein sequence ID" value="ANC94876.1"/>
    <property type="molecule type" value="mRNA"/>
</dbReference>
<keyword evidence="2" id="KW-0217">Developmental protein</keyword>
<dbReference type="Gene3D" id="1.10.10.60">
    <property type="entry name" value="Homeodomain-like"/>
    <property type="match status" value="1"/>
</dbReference>
<dbReference type="InterPro" id="IPR009057">
    <property type="entry name" value="Homeodomain-like_sf"/>
</dbReference>
<keyword evidence="4 9" id="KW-0238">DNA-binding</keyword>
<dbReference type="PANTHER" id="PTHR45940">
    <property type="entry name" value="WUSCHEL-RELATED HOMEOBOX 1-RELATED"/>
    <property type="match status" value="1"/>
</dbReference>
<evidence type="ECO:0000256" key="8">
    <source>
        <dbReference type="ARBA" id="ARBA00024040"/>
    </source>
</evidence>
<dbReference type="Pfam" id="PF00046">
    <property type="entry name" value="Homeodomain"/>
    <property type="match status" value="1"/>
</dbReference>
<proteinExistence type="evidence at transcript level"/>
<dbReference type="GO" id="GO:0003700">
    <property type="term" value="F:DNA-binding transcription factor activity"/>
    <property type="evidence" value="ECO:0007669"/>
    <property type="project" value="InterPro"/>
</dbReference>
<evidence type="ECO:0000256" key="3">
    <source>
        <dbReference type="ARBA" id="ARBA00023015"/>
    </source>
</evidence>
<organism evidence="12">
    <name type="scientific">Pinus pinaster</name>
    <name type="common">Maritime pine</name>
    <dbReference type="NCBI Taxonomy" id="71647"/>
    <lineage>
        <taxon>Eukaryota</taxon>
        <taxon>Viridiplantae</taxon>
        <taxon>Streptophyta</taxon>
        <taxon>Embryophyta</taxon>
        <taxon>Tracheophyta</taxon>
        <taxon>Spermatophyta</taxon>
        <taxon>Pinopsida</taxon>
        <taxon>Pinidae</taxon>
        <taxon>Conifers I</taxon>
        <taxon>Pinales</taxon>
        <taxon>Pinaceae</taxon>
        <taxon>Pinus</taxon>
        <taxon>Pinus subgen. Pinus</taxon>
    </lineage>
</organism>
<dbReference type="SMART" id="SM00389">
    <property type="entry name" value="HOX"/>
    <property type="match status" value="1"/>
</dbReference>
<evidence type="ECO:0000313" key="12">
    <source>
        <dbReference type="EMBL" id="ANC94876.1"/>
    </source>
</evidence>
<dbReference type="InterPro" id="IPR001356">
    <property type="entry name" value="HD"/>
</dbReference>
<dbReference type="GO" id="GO:0099402">
    <property type="term" value="P:plant organ development"/>
    <property type="evidence" value="ECO:0007669"/>
    <property type="project" value="InterPro"/>
</dbReference>
<comment type="similarity">
    <text evidence="8">Belongs to the WUS homeobox family.</text>
</comment>
<dbReference type="CDD" id="cd00086">
    <property type="entry name" value="homeodomain"/>
    <property type="match status" value="1"/>
</dbReference>
<evidence type="ECO:0000256" key="6">
    <source>
        <dbReference type="ARBA" id="ARBA00023163"/>
    </source>
</evidence>
<evidence type="ECO:0000256" key="4">
    <source>
        <dbReference type="ARBA" id="ARBA00023125"/>
    </source>
</evidence>
<dbReference type="InterPro" id="IPR044555">
    <property type="entry name" value="WUSCHEL-like"/>
</dbReference>
<comment type="subcellular location">
    <subcellularLocation>
        <location evidence="1 9 10">Nucleus</location>
    </subcellularLocation>
</comment>
<evidence type="ECO:0000256" key="9">
    <source>
        <dbReference type="PROSITE-ProRule" id="PRU00108"/>
    </source>
</evidence>
<dbReference type="GO" id="GO:0003677">
    <property type="term" value="F:DNA binding"/>
    <property type="evidence" value="ECO:0007669"/>
    <property type="project" value="UniProtKB-UniRule"/>
</dbReference>
<evidence type="ECO:0000256" key="2">
    <source>
        <dbReference type="ARBA" id="ARBA00022473"/>
    </source>
</evidence>
<dbReference type="GO" id="GO:0005634">
    <property type="term" value="C:nucleus"/>
    <property type="evidence" value="ECO:0007669"/>
    <property type="project" value="UniProtKB-SubCell"/>
</dbReference>
<evidence type="ECO:0000259" key="11">
    <source>
        <dbReference type="PROSITE" id="PS50071"/>
    </source>
</evidence>
<dbReference type="PANTHER" id="PTHR45940:SF13">
    <property type="entry name" value="WUSCHEL-RELATED HOMEOBOX 1"/>
    <property type="match status" value="1"/>
</dbReference>
<sequence>MSSIPGGRETRRWSPTREQLRILEAIYNGGNQTPKPEQIQVIAAELRRHGTVAGINVFYWFKNRKARERRKSRSIQEAHAAANSSGFSSFQPNDHFSSEMTVGETNYLLNSNSEEDESKFSNCVEVYDFLLNSDSAAAEVGVEVESSLQTLQLFPPSCTESMAYNNHQQ</sequence>
<accession>A0A2I4KAN1</accession>
<keyword evidence="5 9" id="KW-0371">Homeobox</keyword>
<evidence type="ECO:0000256" key="1">
    <source>
        <dbReference type="ARBA" id="ARBA00004123"/>
    </source>
</evidence>
<evidence type="ECO:0000256" key="5">
    <source>
        <dbReference type="ARBA" id="ARBA00023155"/>
    </source>
</evidence>
<reference evidence="12" key="1">
    <citation type="submission" date="2016-03" db="EMBL/GenBank/DDBJ databases">
        <title>Identification and analysis of the WUSCHEL-RELATED HOMEOBOX gene family in Pinus pinaster.</title>
        <authorList>
            <person name="Alvarez J.M."/>
            <person name="Canas R.A."/>
            <person name="Bueno N."/>
            <person name="Canovas F.M."/>
            <person name="Ordas R.J."/>
        </authorList>
    </citation>
    <scope>NUCLEOTIDE SEQUENCE</scope>
</reference>
<keyword evidence="6" id="KW-0804">Transcription</keyword>
<name>A0A2I4KAN1_PINPS</name>
<evidence type="ECO:0000256" key="10">
    <source>
        <dbReference type="RuleBase" id="RU000682"/>
    </source>
</evidence>
<dbReference type="SUPFAM" id="SSF46689">
    <property type="entry name" value="Homeodomain-like"/>
    <property type="match status" value="1"/>
</dbReference>
<dbReference type="PROSITE" id="PS50071">
    <property type="entry name" value="HOMEOBOX_2"/>
    <property type="match status" value="1"/>
</dbReference>
<gene>
    <name evidence="12" type="primary">WOXX</name>
</gene>
<feature type="DNA-binding region" description="Homeobox" evidence="9">
    <location>
        <begin position="8"/>
        <end position="72"/>
    </location>
</feature>
<dbReference type="AlphaFoldDB" id="A0A2I4KAN1"/>
<protein>
    <submittedName>
        <fullName evidence="12">WUSCHEL homeobox protein</fullName>
    </submittedName>
</protein>
<evidence type="ECO:0000256" key="7">
    <source>
        <dbReference type="ARBA" id="ARBA00023242"/>
    </source>
</evidence>